<evidence type="ECO:0000259" key="1">
    <source>
        <dbReference type="Pfam" id="PF12146"/>
    </source>
</evidence>
<accession>A0AAN1W188</accession>
<dbReference type="AlphaFoldDB" id="A0AAN1W188"/>
<dbReference type="KEGG" id="fku:FGKAn22_22100"/>
<proteinExistence type="predicted"/>
<dbReference type="Proteomes" id="UP001319121">
    <property type="component" value="Chromosome"/>
</dbReference>
<name>A0AAN1W188_9PROT</name>
<dbReference type="EMBL" id="AP019536">
    <property type="protein sequence ID" value="BBJ00518.1"/>
    <property type="molecule type" value="Genomic_DNA"/>
</dbReference>
<dbReference type="InterPro" id="IPR022742">
    <property type="entry name" value="Hydrolase_4"/>
</dbReference>
<organism evidence="2 3">
    <name type="scientific">Ferrigenium kumadai</name>
    <dbReference type="NCBI Taxonomy" id="1682490"/>
    <lineage>
        <taxon>Bacteria</taxon>
        <taxon>Pseudomonadati</taxon>
        <taxon>Pseudomonadota</taxon>
        <taxon>Betaproteobacteria</taxon>
        <taxon>Nitrosomonadales</taxon>
        <taxon>Gallionellaceae</taxon>
        <taxon>Ferrigenium</taxon>
    </lineage>
</organism>
<protein>
    <recommendedName>
        <fullName evidence="1">Serine aminopeptidase S33 domain-containing protein</fullName>
    </recommendedName>
</protein>
<feature type="domain" description="Serine aminopeptidase S33" evidence="1">
    <location>
        <begin position="41"/>
        <end position="138"/>
    </location>
</feature>
<gene>
    <name evidence="2" type="ORF">FGKAn22_22100</name>
</gene>
<sequence>MPAQHKLVFAGAAGQLEGVLHLPDDAPQAVAVVAHPLPTMGGTMENKVVTTLAKTFVELGYAALRFNFRGVGNSAGEFDSGNGEVEDVLAAVRHVRDEFGHLPLILSGFSFGGYVQARAAQHLHPQPHKLVLVAPAVGRFAMPHVPHNTLVLHGEQDEVIPLAEAFDWARPQHLPIVVLPEAGHFFHGRLNQLKQIVLHEFHGCRI</sequence>
<dbReference type="PANTHER" id="PTHR42103:SF2">
    <property type="entry name" value="AB HYDROLASE-1 DOMAIN-CONTAINING PROTEIN"/>
    <property type="match status" value="1"/>
</dbReference>
<dbReference type="Gene3D" id="3.40.50.1820">
    <property type="entry name" value="alpha/beta hydrolase"/>
    <property type="match status" value="1"/>
</dbReference>
<keyword evidence="3" id="KW-1185">Reference proteome</keyword>
<evidence type="ECO:0000313" key="3">
    <source>
        <dbReference type="Proteomes" id="UP001319121"/>
    </source>
</evidence>
<dbReference type="Pfam" id="PF12146">
    <property type="entry name" value="Hydrolase_4"/>
    <property type="match status" value="1"/>
</dbReference>
<dbReference type="PANTHER" id="PTHR42103">
    <property type="entry name" value="ALPHA/BETA-HYDROLASES SUPERFAMILY PROTEIN"/>
    <property type="match status" value="1"/>
</dbReference>
<evidence type="ECO:0000313" key="2">
    <source>
        <dbReference type="EMBL" id="BBJ00518.1"/>
    </source>
</evidence>
<dbReference type="RefSeq" id="WP_212785748.1">
    <property type="nucleotide sequence ID" value="NZ_AP019536.1"/>
</dbReference>
<reference evidence="2 3" key="1">
    <citation type="submission" date="2019-03" db="EMBL/GenBank/DDBJ databases">
        <title>Complete genome sequence of Ferrigenium kumadai strain An22, a microaerophilic iron-oxidizing bacterium isolated from a paddy field soil.</title>
        <authorList>
            <person name="Watanabe T."/>
            <person name="Asakawa S."/>
        </authorList>
    </citation>
    <scope>NUCLEOTIDE SEQUENCE [LARGE SCALE GENOMIC DNA]</scope>
    <source>
        <strain evidence="2 3">An22</strain>
    </source>
</reference>
<dbReference type="InterPro" id="IPR029058">
    <property type="entry name" value="AB_hydrolase_fold"/>
</dbReference>
<dbReference type="SUPFAM" id="SSF53474">
    <property type="entry name" value="alpha/beta-Hydrolases"/>
    <property type="match status" value="1"/>
</dbReference>